<gene>
    <name evidence="2" type="ORF">OsI_37961</name>
</gene>
<proteinExistence type="predicted"/>
<evidence type="ECO:0000313" key="2">
    <source>
        <dbReference type="EMBL" id="EAY82753.1"/>
    </source>
</evidence>
<name>A2ZJG9_ORYSI</name>
<keyword evidence="3" id="KW-1185">Reference proteome</keyword>
<feature type="region of interest" description="Disordered" evidence="1">
    <location>
        <begin position="46"/>
        <end position="80"/>
    </location>
</feature>
<dbReference type="EMBL" id="CM000137">
    <property type="protein sequence ID" value="EAY82753.1"/>
    <property type="molecule type" value="Genomic_DNA"/>
</dbReference>
<sequence length="80" mass="8790">MEALPSNYADSDENGNKISIQELKNTWIWKEDNETDEEDARIRATSEPSLGDHLPHRCGGCPPHPATGEIARHPASPARG</sequence>
<reference evidence="2 3" key="1">
    <citation type="journal article" date="2005" name="PLoS Biol.">
        <title>The genomes of Oryza sativa: a history of duplications.</title>
        <authorList>
            <person name="Yu J."/>
            <person name="Wang J."/>
            <person name="Lin W."/>
            <person name="Li S."/>
            <person name="Li H."/>
            <person name="Zhou J."/>
            <person name="Ni P."/>
            <person name="Dong W."/>
            <person name="Hu S."/>
            <person name="Zeng C."/>
            <person name="Zhang J."/>
            <person name="Zhang Y."/>
            <person name="Li R."/>
            <person name="Xu Z."/>
            <person name="Li S."/>
            <person name="Li X."/>
            <person name="Zheng H."/>
            <person name="Cong L."/>
            <person name="Lin L."/>
            <person name="Yin J."/>
            <person name="Geng J."/>
            <person name="Li G."/>
            <person name="Shi J."/>
            <person name="Liu J."/>
            <person name="Lv H."/>
            <person name="Li J."/>
            <person name="Wang J."/>
            <person name="Deng Y."/>
            <person name="Ran L."/>
            <person name="Shi X."/>
            <person name="Wang X."/>
            <person name="Wu Q."/>
            <person name="Li C."/>
            <person name="Ren X."/>
            <person name="Wang J."/>
            <person name="Wang X."/>
            <person name="Li D."/>
            <person name="Liu D."/>
            <person name="Zhang X."/>
            <person name="Ji Z."/>
            <person name="Zhao W."/>
            <person name="Sun Y."/>
            <person name="Zhang Z."/>
            <person name="Bao J."/>
            <person name="Han Y."/>
            <person name="Dong L."/>
            <person name="Ji J."/>
            <person name="Chen P."/>
            <person name="Wu S."/>
            <person name="Liu J."/>
            <person name="Xiao Y."/>
            <person name="Bu D."/>
            <person name="Tan J."/>
            <person name="Yang L."/>
            <person name="Ye C."/>
            <person name="Zhang J."/>
            <person name="Xu J."/>
            <person name="Zhou Y."/>
            <person name="Yu Y."/>
            <person name="Zhang B."/>
            <person name="Zhuang S."/>
            <person name="Wei H."/>
            <person name="Liu B."/>
            <person name="Lei M."/>
            <person name="Yu H."/>
            <person name="Li Y."/>
            <person name="Xu H."/>
            <person name="Wei S."/>
            <person name="He X."/>
            <person name="Fang L."/>
            <person name="Zhang Z."/>
            <person name="Zhang Y."/>
            <person name="Huang X."/>
            <person name="Su Z."/>
            <person name="Tong W."/>
            <person name="Li J."/>
            <person name="Tong Z."/>
            <person name="Li S."/>
            <person name="Ye J."/>
            <person name="Wang L."/>
            <person name="Fang L."/>
            <person name="Lei T."/>
            <person name="Chen C."/>
            <person name="Chen H."/>
            <person name="Xu Z."/>
            <person name="Li H."/>
            <person name="Huang H."/>
            <person name="Zhang F."/>
            <person name="Xu H."/>
            <person name="Li N."/>
            <person name="Zhao C."/>
            <person name="Li S."/>
            <person name="Dong L."/>
            <person name="Huang Y."/>
            <person name="Li L."/>
            <person name="Xi Y."/>
            <person name="Qi Q."/>
            <person name="Li W."/>
            <person name="Zhang B."/>
            <person name="Hu W."/>
            <person name="Zhang Y."/>
            <person name="Tian X."/>
            <person name="Jiao Y."/>
            <person name="Liang X."/>
            <person name="Jin J."/>
            <person name="Gao L."/>
            <person name="Zheng W."/>
            <person name="Hao B."/>
            <person name="Liu S."/>
            <person name="Wang W."/>
            <person name="Yuan L."/>
            <person name="Cao M."/>
            <person name="McDermott J."/>
            <person name="Samudrala R."/>
            <person name="Wang J."/>
            <person name="Wong G.K."/>
            <person name="Yang H."/>
        </authorList>
    </citation>
    <scope>NUCLEOTIDE SEQUENCE [LARGE SCALE GENOMIC DNA]</scope>
    <source>
        <strain evidence="3">cv. 93-11</strain>
    </source>
</reference>
<dbReference type="HOGENOM" id="CLU_2594057_0_0_1"/>
<dbReference type="Proteomes" id="UP000007015">
    <property type="component" value="Chromosome 12"/>
</dbReference>
<dbReference type="AlphaFoldDB" id="A2ZJG9"/>
<evidence type="ECO:0000313" key="3">
    <source>
        <dbReference type="Proteomes" id="UP000007015"/>
    </source>
</evidence>
<evidence type="ECO:0000256" key="1">
    <source>
        <dbReference type="SAM" id="MobiDB-lite"/>
    </source>
</evidence>
<protein>
    <submittedName>
        <fullName evidence="2">Uncharacterized protein</fullName>
    </submittedName>
</protein>
<accession>A2ZJG9</accession>
<dbReference type="Gramene" id="BGIOSGA036387-TA">
    <property type="protein sequence ID" value="BGIOSGA036387-PA"/>
    <property type="gene ID" value="BGIOSGA036387"/>
</dbReference>
<organism evidence="2 3">
    <name type="scientific">Oryza sativa subsp. indica</name>
    <name type="common">Rice</name>
    <dbReference type="NCBI Taxonomy" id="39946"/>
    <lineage>
        <taxon>Eukaryota</taxon>
        <taxon>Viridiplantae</taxon>
        <taxon>Streptophyta</taxon>
        <taxon>Embryophyta</taxon>
        <taxon>Tracheophyta</taxon>
        <taxon>Spermatophyta</taxon>
        <taxon>Magnoliopsida</taxon>
        <taxon>Liliopsida</taxon>
        <taxon>Poales</taxon>
        <taxon>Poaceae</taxon>
        <taxon>BOP clade</taxon>
        <taxon>Oryzoideae</taxon>
        <taxon>Oryzeae</taxon>
        <taxon>Oryzinae</taxon>
        <taxon>Oryza</taxon>
        <taxon>Oryza sativa</taxon>
    </lineage>
</organism>